<reference evidence="1 2" key="1">
    <citation type="submission" date="2018-04" db="EMBL/GenBank/DDBJ databases">
        <title>Genomic Encyclopedia of Archaeal and Bacterial Type Strains, Phase II (KMG-II): from individual species to whole genera.</title>
        <authorList>
            <person name="Goeker M."/>
        </authorList>
    </citation>
    <scope>NUCLEOTIDE SEQUENCE [LARGE SCALE GENOMIC DNA]</scope>
    <source>
        <strain evidence="1 2">DSM 29955</strain>
    </source>
</reference>
<accession>A0A2T6KH34</accession>
<organism evidence="1 2">
    <name type="scientific">Yoonia sediminilitoris</name>
    <dbReference type="NCBI Taxonomy" id="1286148"/>
    <lineage>
        <taxon>Bacteria</taxon>
        <taxon>Pseudomonadati</taxon>
        <taxon>Pseudomonadota</taxon>
        <taxon>Alphaproteobacteria</taxon>
        <taxon>Rhodobacterales</taxon>
        <taxon>Paracoccaceae</taxon>
        <taxon>Yoonia</taxon>
    </lineage>
</organism>
<name>A0A2T6KH34_9RHOB</name>
<sequence length="94" mass="10450">MSQREHSSVDLPQKQAVVLLGSILAVAVCETSRPDRGKHEKRPPRRGGSGAVQALLGNWVCTGYVSLELPVARFFEGKHPEMRDHGENFAWLQK</sequence>
<evidence type="ECO:0000313" key="2">
    <source>
        <dbReference type="Proteomes" id="UP000244523"/>
    </source>
</evidence>
<protein>
    <submittedName>
        <fullName evidence="1">Uncharacterized protein</fullName>
    </submittedName>
</protein>
<proteinExistence type="predicted"/>
<dbReference type="EMBL" id="QBUD01000005">
    <property type="protein sequence ID" value="PUB14830.1"/>
    <property type="molecule type" value="Genomic_DNA"/>
</dbReference>
<comment type="caution">
    <text evidence="1">The sequence shown here is derived from an EMBL/GenBank/DDBJ whole genome shotgun (WGS) entry which is preliminary data.</text>
</comment>
<dbReference type="Proteomes" id="UP000244523">
    <property type="component" value="Unassembled WGS sequence"/>
</dbReference>
<keyword evidence="2" id="KW-1185">Reference proteome</keyword>
<evidence type="ECO:0000313" key="1">
    <source>
        <dbReference type="EMBL" id="PUB14830.1"/>
    </source>
</evidence>
<dbReference type="AlphaFoldDB" id="A0A2T6KH34"/>
<gene>
    <name evidence="1" type="ORF">C8N45_10551</name>
</gene>